<name>A0A0D1IR13_BACIU</name>
<dbReference type="EMBL" id="JXBC01000002">
    <property type="protein sequence ID" value="KIU11828.1"/>
    <property type="molecule type" value="Genomic_DNA"/>
</dbReference>
<dbReference type="SMART" id="SM00530">
    <property type="entry name" value="HTH_XRE"/>
    <property type="match status" value="1"/>
</dbReference>
<proteinExistence type="predicted"/>
<dbReference type="Proteomes" id="UP000032247">
    <property type="component" value="Unassembled WGS sequence"/>
</dbReference>
<dbReference type="PANTHER" id="PTHR46558:SF13">
    <property type="entry name" value="HTH-TYPE TRANSCRIPTIONAL REGULATOR IMMR"/>
    <property type="match status" value="1"/>
</dbReference>
<dbReference type="InterPro" id="IPR001387">
    <property type="entry name" value="Cro/C1-type_HTH"/>
</dbReference>
<accession>A0A0D1IR13</accession>
<comment type="caution">
    <text evidence="3">The sequence shown here is derived from an EMBL/GenBank/DDBJ whole genome shotgun (WGS) entry which is preliminary data.</text>
</comment>
<evidence type="ECO:0000313" key="4">
    <source>
        <dbReference type="Proteomes" id="UP000032247"/>
    </source>
</evidence>
<dbReference type="InterPro" id="IPR010982">
    <property type="entry name" value="Lambda_DNA-bd_dom_sf"/>
</dbReference>
<dbReference type="Pfam" id="PF01381">
    <property type="entry name" value="HTH_3"/>
    <property type="match status" value="1"/>
</dbReference>
<protein>
    <submittedName>
        <fullName evidence="3">Phage element (ICEBs1)transcriptional regulator (Xre family)</fullName>
    </submittedName>
</protein>
<dbReference type="PATRIC" id="fig|1423.173.peg.710"/>
<organism evidence="3 4">
    <name type="scientific">Bacillus subtilis</name>
    <dbReference type="NCBI Taxonomy" id="1423"/>
    <lineage>
        <taxon>Bacteria</taxon>
        <taxon>Bacillati</taxon>
        <taxon>Bacillota</taxon>
        <taxon>Bacilli</taxon>
        <taxon>Bacillales</taxon>
        <taxon>Bacillaceae</taxon>
        <taxon>Bacillus</taxon>
    </lineage>
</organism>
<dbReference type="GO" id="GO:0003677">
    <property type="term" value="F:DNA binding"/>
    <property type="evidence" value="ECO:0007669"/>
    <property type="project" value="UniProtKB-KW"/>
</dbReference>
<reference evidence="3 4" key="1">
    <citation type="submission" date="2014-12" db="EMBL/GenBank/DDBJ databases">
        <title>Comparative genome analysis of Bacillus coagulans HM-08, Clostridium butyricum HM-68, Bacillus subtilis HM-66 and Bacillus licheniformis BL-09.</title>
        <authorList>
            <person name="Zhang H."/>
        </authorList>
    </citation>
    <scope>NUCLEOTIDE SEQUENCE [LARGE SCALE GENOMIC DNA]</scope>
    <source>
        <strain evidence="3 4">HM-66</strain>
    </source>
</reference>
<dbReference type="PANTHER" id="PTHR46558">
    <property type="entry name" value="TRACRIPTIONAL REGULATORY PROTEIN-RELATED-RELATED"/>
    <property type="match status" value="1"/>
</dbReference>
<dbReference type="CDD" id="cd00093">
    <property type="entry name" value="HTH_XRE"/>
    <property type="match status" value="1"/>
</dbReference>
<evidence type="ECO:0000313" key="3">
    <source>
        <dbReference type="EMBL" id="KIU11828.1"/>
    </source>
</evidence>
<dbReference type="SUPFAM" id="SSF47413">
    <property type="entry name" value="lambda repressor-like DNA-binding domains"/>
    <property type="match status" value="1"/>
</dbReference>
<keyword evidence="1" id="KW-0238">DNA-binding</keyword>
<feature type="domain" description="HTH cro/C1-type" evidence="2">
    <location>
        <begin position="7"/>
        <end position="62"/>
    </location>
</feature>
<dbReference type="PROSITE" id="PS50943">
    <property type="entry name" value="HTH_CROC1"/>
    <property type="match status" value="1"/>
</dbReference>
<evidence type="ECO:0000256" key="1">
    <source>
        <dbReference type="ARBA" id="ARBA00023125"/>
    </source>
</evidence>
<gene>
    <name evidence="3" type="ORF">SC09_Contig19orf00074</name>
</gene>
<dbReference type="AlphaFoldDB" id="A0A0D1IR13"/>
<sequence>MTLGQRLKEARLKAGYKSQTEAAKKLGITSQVLSNYEGGRRDPDTQTLKELAELYNVSADYLLGTEKKKPSKLDESINEAIEELKKEETLLLMRNADIDEETAQLIKQALINGIKYVDAMKKKKE</sequence>
<dbReference type="Gene3D" id="1.10.260.40">
    <property type="entry name" value="lambda repressor-like DNA-binding domains"/>
    <property type="match status" value="1"/>
</dbReference>
<evidence type="ECO:0000259" key="2">
    <source>
        <dbReference type="PROSITE" id="PS50943"/>
    </source>
</evidence>